<dbReference type="EMBL" id="OV725079">
    <property type="protein sequence ID" value="CAH1396804.1"/>
    <property type="molecule type" value="Genomic_DNA"/>
</dbReference>
<dbReference type="GO" id="GO:0019706">
    <property type="term" value="F:protein-cysteine S-palmitoyltransferase activity"/>
    <property type="evidence" value="ECO:0007669"/>
    <property type="project" value="UniProtKB-EC"/>
</dbReference>
<comment type="subcellular location">
    <subcellularLocation>
        <location evidence="1">Membrane</location>
        <topology evidence="1">Multi-pass membrane protein</topology>
    </subcellularLocation>
</comment>
<evidence type="ECO:0000313" key="9">
    <source>
        <dbReference type="EMBL" id="CAH1396804.1"/>
    </source>
</evidence>
<dbReference type="PANTHER" id="PTHR12246">
    <property type="entry name" value="PALMITOYLTRANSFERASE ZDHHC16"/>
    <property type="match status" value="1"/>
</dbReference>
<comment type="domain">
    <text evidence="7">The DHHC domain is required for palmitoyltransferase activity.</text>
</comment>
<dbReference type="PROSITE" id="PS50216">
    <property type="entry name" value="DHHC"/>
    <property type="match status" value="1"/>
</dbReference>
<dbReference type="EC" id="2.3.1.225" evidence="7"/>
<feature type="transmembrane region" description="Helical" evidence="7">
    <location>
        <begin position="137"/>
        <end position="161"/>
    </location>
</feature>
<evidence type="ECO:0000256" key="1">
    <source>
        <dbReference type="ARBA" id="ARBA00004141"/>
    </source>
</evidence>
<evidence type="ECO:0000256" key="5">
    <source>
        <dbReference type="ARBA" id="ARBA00023136"/>
    </source>
</evidence>
<evidence type="ECO:0000256" key="6">
    <source>
        <dbReference type="ARBA" id="ARBA00023315"/>
    </source>
</evidence>
<dbReference type="OrthoDB" id="331948at2759"/>
<evidence type="ECO:0000256" key="3">
    <source>
        <dbReference type="ARBA" id="ARBA00022692"/>
    </source>
</evidence>
<dbReference type="InterPro" id="IPR039859">
    <property type="entry name" value="PFA4/ZDH16/20/ERF2-like"/>
</dbReference>
<keyword evidence="2 7" id="KW-0808">Transferase</keyword>
<feature type="transmembrane region" description="Helical" evidence="7">
    <location>
        <begin position="181"/>
        <end position="209"/>
    </location>
</feature>
<comment type="similarity">
    <text evidence="7">Belongs to the DHHC palmitoyltransferase family.</text>
</comment>
<keyword evidence="3 7" id="KW-0812">Transmembrane</keyword>
<evidence type="ECO:0000256" key="4">
    <source>
        <dbReference type="ARBA" id="ARBA00022989"/>
    </source>
</evidence>
<name>A0A9P0MJ61_NEZVI</name>
<evidence type="ECO:0000256" key="2">
    <source>
        <dbReference type="ARBA" id="ARBA00022679"/>
    </source>
</evidence>
<evidence type="ECO:0000259" key="8">
    <source>
        <dbReference type="Pfam" id="PF01529"/>
    </source>
</evidence>
<gene>
    <name evidence="9" type="ORF">NEZAVI_LOCUS6786</name>
</gene>
<sequence length="388" mass="44850">MCFGPFKRVCHWGPLTALGIIKIITYTMVHCSNMLLPPTQSFAGFLNMVTFLINSGLSIYNLLSAMFEGPGYLPLKWCPEYPADEAYLQFCKVCEGFKAPRSHHCRKCGRCVLKMDHHCPWINNCVGHANHAHFTTFLYFSVSGSLQATAIMGYTLYRAFYRAWYMHQMQSSLISNNTIQFTVTTLILTVFSIGLSIGVVLSVGALLFFQLRSILRNKTGVEEWIVKKAVYRRQPFHNKGFVFPYDLGWKKNFIQVFNWNLEPMGDGISWPVVKGCNQYTLTIEQKEQKVEKRARTRTYMAVRKYSGNWFPISHGFGVFLHPPCTDEPRMPLRPSETINVTRWKKYWLFGEKVGENVDQRGWFPRKCVVDIGEDAMRYESTLENKKNK</sequence>
<dbReference type="AlphaFoldDB" id="A0A9P0MJ61"/>
<keyword evidence="4 7" id="KW-1133">Transmembrane helix</keyword>
<keyword evidence="5 7" id="KW-0472">Membrane</keyword>
<feature type="domain" description="Palmitoyltransferase DHHC" evidence="8">
    <location>
        <begin position="88"/>
        <end position="224"/>
    </location>
</feature>
<feature type="transmembrane region" description="Helical" evidence="7">
    <location>
        <begin position="12"/>
        <end position="29"/>
    </location>
</feature>
<organism evidence="9 10">
    <name type="scientific">Nezara viridula</name>
    <name type="common">Southern green stink bug</name>
    <name type="synonym">Cimex viridulus</name>
    <dbReference type="NCBI Taxonomy" id="85310"/>
    <lineage>
        <taxon>Eukaryota</taxon>
        <taxon>Metazoa</taxon>
        <taxon>Ecdysozoa</taxon>
        <taxon>Arthropoda</taxon>
        <taxon>Hexapoda</taxon>
        <taxon>Insecta</taxon>
        <taxon>Pterygota</taxon>
        <taxon>Neoptera</taxon>
        <taxon>Paraneoptera</taxon>
        <taxon>Hemiptera</taxon>
        <taxon>Heteroptera</taxon>
        <taxon>Panheteroptera</taxon>
        <taxon>Pentatomomorpha</taxon>
        <taxon>Pentatomoidea</taxon>
        <taxon>Pentatomidae</taxon>
        <taxon>Pentatominae</taxon>
        <taxon>Nezara</taxon>
    </lineage>
</organism>
<dbReference type="InterPro" id="IPR001594">
    <property type="entry name" value="Palmitoyltrfase_DHHC"/>
</dbReference>
<comment type="catalytic activity">
    <reaction evidence="7">
        <text>L-cysteinyl-[protein] + hexadecanoyl-CoA = S-hexadecanoyl-L-cysteinyl-[protein] + CoA</text>
        <dbReference type="Rhea" id="RHEA:36683"/>
        <dbReference type="Rhea" id="RHEA-COMP:10131"/>
        <dbReference type="Rhea" id="RHEA-COMP:11032"/>
        <dbReference type="ChEBI" id="CHEBI:29950"/>
        <dbReference type="ChEBI" id="CHEBI:57287"/>
        <dbReference type="ChEBI" id="CHEBI:57379"/>
        <dbReference type="ChEBI" id="CHEBI:74151"/>
        <dbReference type="EC" id="2.3.1.225"/>
    </reaction>
</comment>
<protein>
    <recommendedName>
        <fullName evidence="7">Palmitoyltransferase</fullName>
        <ecNumber evidence="7">2.3.1.225</ecNumber>
    </recommendedName>
</protein>
<feature type="transmembrane region" description="Helical" evidence="7">
    <location>
        <begin position="41"/>
        <end position="63"/>
    </location>
</feature>
<evidence type="ECO:0000313" key="10">
    <source>
        <dbReference type="Proteomes" id="UP001152798"/>
    </source>
</evidence>
<dbReference type="Pfam" id="PF01529">
    <property type="entry name" value="DHHC"/>
    <property type="match status" value="1"/>
</dbReference>
<proteinExistence type="inferred from homology"/>
<dbReference type="GO" id="GO:0016020">
    <property type="term" value="C:membrane"/>
    <property type="evidence" value="ECO:0007669"/>
    <property type="project" value="UniProtKB-SubCell"/>
</dbReference>
<keyword evidence="6 7" id="KW-0012">Acyltransferase</keyword>
<accession>A0A9P0MJ61</accession>
<dbReference type="Proteomes" id="UP001152798">
    <property type="component" value="Chromosome 3"/>
</dbReference>
<evidence type="ECO:0000256" key="7">
    <source>
        <dbReference type="RuleBase" id="RU079119"/>
    </source>
</evidence>
<keyword evidence="10" id="KW-1185">Reference proteome</keyword>
<reference evidence="9" key="1">
    <citation type="submission" date="2022-01" db="EMBL/GenBank/DDBJ databases">
        <authorList>
            <person name="King R."/>
        </authorList>
    </citation>
    <scope>NUCLEOTIDE SEQUENCE</scope>
</reference>